<evidence type="ECO:0000313" key="1">
    <source>
        <dbReference type="EMBL" id="ADL34902.1"/>
    </source>
</evidence>
<evidence type="ECO:0000313" key="2">
    <source>
        <dbReference type="Proteomes" id="UP000001299"/>
    </source>
</evidence>
<dbReference type="HOGENOM" id="CLU_2970698_0_0_9"/>
<reference evidence="1 2" key="1">
    <citation type="journal article" date="2010" name="PLoS ONE">
        <title>The glycobiome of the rumen bacterium Butyrivibrio proteoclasticus B316(T) highlights adaptation to a polysaccharide-rich environment.</title>
        <authorList>
            <person name="Kelly W.J."/>
            <person name="Leahy S.C."/>
            <person name="Altermann E."/>
            <person name="Yeoman C.J."/>
            <person name="Dunne J.C."/>
            <person name="Kong Z."/>
            <person name="Pacheco D.M."/>
            <person name="Li D."/>
            <person name="Noel S.J."/>
            <person name="Moon C.D."/>
            <person name="Cookson A.L."/>
            <person name="Attwood G.T."/>
        </authorList>
    </citation>
    <scope>NUCLEOTIDE SEQUENCE [LARGE SCALE GENOMIC DNA]</scope>
    <source>
        <strain evidence="2">ATCC 51982 / DSM 14932 / B316</strain>
    </source>
</reference>
<dbReference type="Proteomes" id="UP000001299">
    <property type="component" value="Chromosome 1"/>
</dbReference>
<proteinExistence type="predicted"/>
<gene>
    <name evidence="1" type="ordered locus">bpr_I2169</name>
</gene>
<sequence>MDMFYEDDSWDFELPDDIKKMSVEERKMEMDRLFNEMKSNPRYHKKEKMKLDNVKFFF</sequence>
<dbReference type="AlphaFoldDB" id="E0RWZ4"/>
<name>E0RWZ4_BUTPB</name>
<protein>
    <submittedName>
        <fullName evidence="1">Uncharacterized protein</fullName>
    </submittedName>
</protein>
<organism evidence="1 2">
    <name type="scientific">Butyrivibrio proteoclasticus (strain ATCC 51982 / DSM 14932 / B316)</name>
    <name type="common">Clostridium proteoclasticum</name>
    <dbReference type="NCBI Taxonomy" id="515622"/>
    <lineage>
        <taxon>Bacteria</taxon>
        <taxon>Bacillati</taxon>
        <taxon>Bacillota</taxon>
        <taxon>Clostridia</taxon>
        <taxon>Lachnospirales</taxon>
        <taxon>Lachnospiraceae</taxon>
        <taxon>Butyrivibrio</taxon>
    </lineage>
</organism>
<dbReference type="EMBL" id="CP001810">
    <property type="protein sequence ID" value="ADL34902.1"/>
    <property type="molecule type" value="Genomic_DNA"/>
</dbReference>
<dbReference type="KEGG" id="bpb:bpr_I2169"/>
<dbReference type="STRING" id="515622.bpr_I2169"/>
<keyword evidence="2" id="KW-1185">Reference proteome</keyword>
<accession>E0RWZ4</accession>